<keyword evidence="14" id="KW-1185">Reference proteome</keyword>
<feature type="binding site" evidence="8">
    <location>
        <begin position="167"/>
        <end position="169"/>
    </location>
    <ligand>
        <name>NAD(+)</name>
        <dbReference type="ChEBI" id="CHEBI:57540"/>
    </ligand>
</feature>
<evidence type="ECO:0000313" key="13">
    <source>
        <dbReference type="EMBL" id="OQV16997.1"/>
    </source>
</evidence>
<keyword evidence="5 8" id="KW-0520">NAD</keyword>
<evidence type="ECO:0000256" key="5">
    <source>
        <dbReference type="ARBA" id="ARBA00023027"/>
    </source>
</evidence>
<feature type="compositionally biased region" description="Low complexity" evidence="10">
    <location>
        <begin position="9"/>
        <end position="29"/>
    </location>
</feature>
<comment type="caution">
    <text evidence="13">The sequence shown here is derived from an EMBL/GenBank/DDBJ whole genome shotgun (WGS) entry which is preliminary data.</text>
</comment>
<evidence type="ECO:0000256" key="10">
    <source>
        <dbReference type="SAM" id="MobiDB-lite"/>
    </source>
</evidence>
<evidence type="ECO:0000256" key="2">
    <source>
        <dbReference type="ARBA" id="ARBA00006054"/>
    </source>
</evidence>
<dbReference type="OrthoDB" id="5405561at2759"/>
<accession>A0A1W0WPC5</accession>
<keyword evidence="4 9" id="KW-0560">Oxidoreductase</keyword>
<evidence type="ECO:0000313" key="14">
    <source>
        <dbReference type="Proteomes" id="UP000192578"/>
    </source>
</evidence>
<evidence type="ECO:0000256" key="3">
    <source>
        <dbReference type="ARBA" id="ARBA00012967"/>
    </source>
</evidence>
<dbReference type="Pfam" id="PF02866">
    <property type="entry name" value="Ldh_1_C"/>
    <property type="match status" value="1"/>
</dbReference>
<evidence type="ECO:0000256" key="8">
    <source>
        <dbReference type="PIRSR" id="PIRSR000102-3"/>
    </source>
</evidence>
<dbReference type="SUPFAM" id="SSF56327">
    <property type="entry name" value="LDH C-terminal domain-like"/>
    <property type="match status" value="1"/>
</dbReference>
<dbReference type="PIRSF" id="PIRSF000102">
    <property type="entry name" value="Lac_mal_DH"/>
    <property type="match status" value="1"/>
</dbReference>
<dbReference type="InterPro" id="IPR036291">
    <property type="entry name" value="NAD(P)-bd_dom_sf"/>
</dbReference>
<dbReference type="Gene3D" id="3.90.110.10">
    <property type="entry name" value="Lactate dehydrogenase/glycoside hydrolase, family 4, C-terminal"/>
    <property type="match status" value="1"/>
</dbReference>
<feature type="binding site" evidence="8">
    <location>
        <begin position="58"/>
        <end position="63"/>
    </location>
    <ligand>
        <name>NAD(+)</name>
        <dbReference type="ChEBI" id="CHEBI:57540"/>
    </ligand>
</feature>
<dbReference type="GO" id="GO:0005737">
    <property type="term" value="C:cytoplasm"/>
    <property type="evidence" value="ECO:0007669"/>
    <property type="project" value="InterPro"/>
</dbReference>
<name>A0A1W0WPC5_HYPEX</name>
<dbReference type="Pfam" id="PF00056">
    <property type="entry name" value="Ldh_1_N"/>
    <property type="match status" value="1"/>
</dbReference>
<dbReference type="InterPro" id="IPR001236">
    <property type="entry name" value="Lactate/malate_DH_N"/>
</dbReference>
<dbReference type="GO" id="GO:0004459">
    <property type="term" value="F:L-lactate dehydrogenase (NAD+) activity"/>
    <property type="evidence" value="ECO:0007669"/>
    <property type="project" value="UniProtKB-EC"/>
</dbReference>
<dbReference type="CDD" id="cd05293">
    <property type="entry name" value="LDH_1"/>
    <property type="match status" value="1"/>
</dbReference>
<evidence type="ECO:0000256" key="9">
    <source>
        <dbReference type="RuleBase" id="RU003369"/>
    </source>
</evidence>
<dbReference type="InterPro" id="IPR015955">
    <property type="entry name" value="Lactate_DH/Glyco_Ohase_4_C"/>
</dbReference>
<dbReference type="NCBIfam" id="TIGR01771">
    <property type="entry name" value="L-LDH-NAD"/>
    <property type="match status" value="1"/>
</dbReference>
<dbReference type="InterPro" id="IPR022383">
    <property type="entry name" value="Lactate/malate_DH_C"/>
</dbReference>
<dbReference type="UniPathway" id="UPA00554">
    <property type="reaction ID" value="UER00611"/>
</dbReference>
<protein>
    <recommendedName>
        <fullName evidence="3">L-lactate dehydrogenase</fullName>
        <ecNumber evidence="3">1.1.1.27</ecNumber>
    </recommendedName>
</protein>
<dbReference type="EMBL" id="MTYJ01000067">
    <property type="protein sequence ID" value="OQV16997.1"/>
    <property type="molecule type" value="Genomic_DNA"/>
</dbReference>
<proteinExistence type="inferred from homology"/>
<feature type="active site" description="Proton acceptor" evidence="7">
    <location>
        <position position="224"/>
    </location>
</feature>
<comment type="similarity">
    <text evidence="2">Belongs to the LDH/MDH superfamily. LDH family.</text>
</comment>
<feature type="domain" description="Lactate/malate dehydrogenase N-terminal" evidence="11">
    <location>
        <begin position="52"/>
        <end position="191"/>
    </location>
</feature>
<feature type="binding site" evidence="8">
    <location>
        <position position="144"/>
    </location>
    <ligand>
        <name>NAD(+)</name>
        <dbReference type="ChEBI" id="CHEBI:57540"/>
    </ligand>
</feature>
<dbReference type="EC" id="1.1.1.27" evidence="3"/>
<dbReference type="Gene3D" id="3.40.50.720">
    <property type="entry name" value="NAD(P)-binding Rossmann-like Domain"/>
    <property type="match status" value="1"/>
</dbReference>
<dbReference type="GO" id="GO:0006089">
    <property type="term" value="P:lactate metabolic process"/>
    <property type="evidence" value="ECO:0007669"/>
    <property type="project" value="TreeGrafter"/>
</dbReference>
<dbReference type="SUPFAM" id="SSF51735">
    <property type="entry name" value="NAD(P)-binding Rossmann-fold domains"/>
    <property type="match status" value="1"/>
</dbReference>
<comment type="catalytic activity">
    <reaction evidence="6">
        <text>(S)-lactate + NAD(+) = pyruvate + NADH + H(+)</text>
        <dbReference type="Rhea" id="RHEA:23444"/>
        <dbReference type="ChEBI" id="CHEBI:15361"/>
        <dbReference type="ChEBI" id="CHEBI:15378"/>
        <dbReference type="ChEBI" id="CHEBI:16651"/>
        <dbReference type="ChEBI" id="CHEBI:57540"/>
        <dbReference type="ChEBI" id="CHEBI:57945"/>
        <dbReference type="EC" id="1.1.1.27"/>
    </reaction>
</comment>
<reference evidence="14" key="1">
    <citation type="submission" date="2017-01" db="EMBL/GenBank/DDBJ databases">
        <title>Comparative genomics of anhydrobiosis in the tardigrade Hypsibius dujardini.</title>
        <authorList>
            <person name="Yoshida Y."/>
            <person name="Koutsovoulos G."/>
            <person name="Laetsch D."/>
            <person name="Stevens L."/>
            <person name="Kumar S."/>
            <person name="Horikawa D."/>
            <person name="Ishino K."/>
            <person name="Komine S."/>
            <person name="Tomita M."/>
            <person name="Blaxter M."/>
            <person name="Arakawa K."/>
        </authorList>
    </citation>
    <scope>NUCLEOTIDE SEQUENCE [LARGE SCALE GENOMIC DNA]</scope>
    <source>
        <strain evidence="14">Z151</strain>
    </source>
</reference>
<feature type="region of interest" description="Disordered" evidence="10">
    <location>
        <begin position="1"/>
        <end position="29"/>
    </location>
</feature>
<gene>
    <name evidence="13" type="ORF">BV898_08862</name>
</gene>
<dbReference type="PANTHER" id="PTHR43128">
    <property type="entry name" value="L-2-HYDROXYCARBOXYLATE DEHYDROGENASE (NAD(P)(+))"/>
    <property type="match status" value="1"/>
</dbReference>
<dbReference type="InterPro" id="IPR001557">
    <property type="entry name" value="L-lactate/malate_DH"/>
</dbReference>
<comment type="pathway">
    <text evidence="1">Fermentation; pyruvate fermentation to lactate; (S)-lactate from pyruvate: step 1/1.</text>
</comment>
<evidence type="ECO:0000256" key="7">
    <source>
        <dbReference type="PIRSR" id="PIRSR000102-1"/>
    </source>
</evidence>
<dbReference type="PRINTS" id="PR00086">
    <property type="entry name" value="LLDHDRGNASE"/>
</dbReference>
<evidence type="ECO:0000256" key="1">
    <source>
        <dbReference type="ARBA" id="ARBA00004843"/>
    </source>
</evidence>
<evidence type="ECO:0000259" key="11">
    <source>
        <dbReference type="Pfam" id="PF00056"/>
    </source>
</evidence>
<dbReference type="InterPro" id="IPR011304">
    <property type="entry name" value="L-lactate_DH"/>
</dbReference>
<dbReference type="AlphaFoldDB" id="A0A1W0WPC5"/>
<dbReference type="PANTHER" id="PTHR43128:SF16">
    <property type="entry name" value="L-LACTATE DEHYDROGENASE"/>
    <property type="match status" value="1"/>
</dbReference>
<evidence type="ECO:0000256" key="6">
    <source>
        <dbReference type="ARBA" id="ARBA00049258"/>
    </source>
</evidence>
<dbReference type="Proteomes" id="UP000192578">
    <property type="component" value="Unassembled WGS sequence"/>
</dbReference>
<organism evidence="13 14">
    <name type="scientific">Hypsibius exemplaris</name>
    <name type="common">Freshwater tardigrade</name>
    <dbReference type="NCBI Taxonomy" id="2072580"/>
    <lineage>
        <taxon>Eukaryota</taxon>
        <taxon>Metazoa</taxon>
        <taxon>Ecdysozoa</taxon>
        <taxon>Tardigrada</taxon>
        <taxon>Eutardigrada</taxon>
        <taxon>Parachela</taxon>
        <taxon>Hypsibioidea</taxon>
        <taxon>Hypsibiidae</taxon>
        <taxon>Hypsibius</taxon>
    </lineage>
</organism>
<feature type="binding site" evidence="8">
    <location>
        <position position="83"/>
    </location>
    <ligand>
        <name>NAD(+)</name>
        <dbReference type="ChEBI" id="CHEBI:57540"/>
    </ligand>
</feature>
<dbReference type="FunFam" id="3.40.50.720:FF:000018">
    <property type="entry name" value="Malate dehydrogenase"/>
    <property type="match status" value="1"/>
</dbReference>
<evidence type="ECO:0000259" key="12">
    <source>
        <dbReference type="Pfam" id="PF02866"/>
    </source>
</evidence>
<feature type="domain" description="Lactate/malate dehydrogenase C-terminal" evidence="12">
    <location>
        <begin position="195"/>
        <end position="358"/>
    </location>
</feature>
<evidence type="ECO:0000256" key="4">
    <source>
        <dbReference type="ARBA" id="ARBA00023002"/>
    </source>
</evidence>
<sequence>MAPPPAPGAVPATAAPSPATAAPSPAAAAPVGGDIRGKLMKDIQAPPETSLTKVTVVGVGQVGMAIAFSIVNRHLAGELCLVDVDEKKVKGELMDLQQGLQFAGNMKIQGSTNYDITAGSKLCIISAGARQKDGEDRRALLDRNIAIFKGIIPQLMKYSPDAVLCVVSNPVDVMTYLTWKISGLPPHRVFGSGCSLDSSRLRHYMAERLKIDVSSCHGFVIGEHGESSVVVWSGLNVAGVRLADIKPDIGTDKDSEKWVDVHRQVIDSATEIIKLKGYTSWAIGLCVSELCRAVIGNQRHVFSLSTMAKGYQGIDQEIFVSLPCVLSQNGVNAIVNLTLTATEKEKLKKSATELAELFKSAKL</sequence>